<proteinExistence type="predicted"/>
<name>A0AAD6VI72_9AGAR</name>
<dbReference type="Proteomes" id="UP001219525">
    <property type="component" value="Unassembled WGS sequence"/>
</dbReference>
<comment type="caution">
    <text evidence="2">The sequence shown here is derived from an EMBL/GenBank/DDBJ whole genome shotgun (WGS) entry which is preliminary data.</text>
</comment>
<sequence>KTQYLTQVNGMPNTVLRHLQRSLREFMAGGAKRSPINLKTLMAPVEKGGKGVLDLQARNEAIQLVNFGVLANFEPGETANWAVLALHRLSKHVRKGDRVDDAARLNILLQSYDTSRLQWPKHQASMLATARKYGYTFDTVEPSLEIAKMLPAFHHVAPQPGTRQMNNSKASKCLRETHHVKT</sequence>
<accession>A0AAD6VI72</accession>
<organism evidence="2 3">
    <name type="scientific">Mycena pura</name>
    <dbReference type="NCBI Taxonomy" id="153505"/>
    <lineage>
        <taxon>Eukaryota</taxon>
        <taxon>Fungi</taxon>
        <taxon>Dikarya</taxon>
        <taxon>Basidiomycota</taxon>
        <taxon>Agaricomycotina</taxon>
        <taxon>Agaricomycetes</taxon>
        <taxon>Agaricomycetidae</taxon>
        <taxon>Agaricales</taxon>
        <taxon>Marasmiineae</taxon>
        <taxon>Mycenaceae</taxon>
        <taxon>Mycena</taxon>
    </lineage>
</organism>
<feature type="region of interest" description="Disordered" evidence="1">
    <location>
        <begin position="158"/>
        <end position="182"/>
    </location>
</feature>
<feature type="compositionally biased region" description="Basic and acidic residues" evidence="1">
    <location>
        <begin position="173"/>
        <end position="182"/>
    </location>
</feature>
<protein>
    <submittedName>
        <fullName evidence="2">Uncharacterized protein</fullName>
    </submittedName>
</protein>
<feature type="non-terminal residue" evidence="2">
    <location>
        <position position="1"/>
    </location>
</feature>
<evidence type="ECO:0000313" key="3">
    <source>
        <dbReference type="Proteomes" id="UP001219525"/>
    </source>
</evidence>
<dbReference type="EMBL" id="JARJCW010000028">
    <property type="protein sequence ID" value="KAJ7210372.1"/>
    <property type="molecule type" value="Genomic_DNA"/>
</dbReference>
<evidence type="ECO:0000256" key="1">
    <source>
        <dbReference type="SAM" id="MobiDB-lite"/>
    </source>
</evidence>
<reference evidence="2" key="1">
    <citation type="submission" date="2023-03" db="EMBL/GenBank/DDBJ databases">
        <title>Massive genome expansion in bonnet fungi (Mycena s.s.) driven by repeated elements and novel gene families across ecological guilds.</title>
        <authorList>
            <consortium name="Lawrence Berkeley National Laboratory"/>
            <person name="Harder C.B."/>
            <person name="Miyauchi S."/>
            <person name="Viragh M."/>
            <person name="Kuo A."/>
            <person name="Thoen E."/>
            <person name="Andreopoulos B."/>
            <person name="Lu D."/>
            <person name="Skrede I."/>
            <person name="Drula E."/>
            <person name="Henrissat B."/>
            <person name="Morin E."/>
            <person name="Kohler A."/>
            <person name="Barry K."/>
            <person name="LaButti K."/>
            <person name="Morin E."/>
            <person name="Salamov A."/>
            <person name="Lipzen A."/>
            <person name="Mereny Z."/>
            <person name="Hegedus B."/>
            <person name="Baldrian P."/>
            <person name="Stursova M."/>
            <person name="Weitz H."/>
            <person name="Taylor A."/>
            <person name="Grigoriev I.V."/>
            <person name="Nagy L.G."/>
            <person name="Martin F."/>
            <person name="Kauserud H."/>
        </authorList>
    </citation>
    <scope>NUCLEOTIDE SEQUENCE</scope>
    <source>
        <strain evidence="2">9144</strain>
    </source>
</reference>
<keyword evidence="3" id="KW-1185">Reference proteome</keyword>
<evidence type="ECO:0000313" key="2">
    <source>
        <dbReference type="EMBL" id="KAJ7210372.1"/>
    </source>
</evidence>
<dbReference type="AlphaFoldDB" id="A0AAD6VI72"/>
<feature type="compositionally biased region" description="Polar residues" evidence="1">
    <location>
        <begin position="161"/>
        <end position="170"/>
    </location>
</feature>
<gene>
    <name evidence="2" type="ORF">GGX14DRAFT_301462</name>
</gene>
<feature type="non-terminal residue" evidence="2">
    <location>
        <position position="182"/>
    </location>
</feature>